<protein>
    <submittedName>
        <fullName evidence="5">DNA-binding FadR family transcriptional regulator</fullName>
    </submittedName>
</protein>
<dbReference type="SUPFAM" id="SSF48008">
    <property type="entry name" value="GntR ligand-binding domain-like"/>
    <property type="match status" value="1"/>
</dbReference>
<dbReference type="GO" id="GO:0003677">
    <property type="term" value="F:DNA binding"/>
    <property type="evidence" value="ECO:0007669"/>
    <property type="project" value="UniProtKB-KW"/>
</dbReference>
<comment type="caution">
    <text evidence="5">The sequence shown here is derived from an EMBL/GenBank/DDBJ whole genome shotgun (WGS) entry which is preliminary data.</text>
</comment>
<keyword evidence="2 5" id="KW-0238">DNA-binding</keyword>
<sequence length="251" mass="26724">MSRDPAAFGAIRKAPNLTAGLIETLVAQIESGDLAPGQRLPTEQAIVSATGVSRTVVREALASLRARGMITTRQGLGAFVAETALPRSFSIEPDKLESIADVLQVLELRLSIEVEAAGLAAERRDPAGLERIEAAQAAFLAAISAPGADAETVGLGEDLAVHRAILAATGNAYFARVFDVFNVVIPRQRIPVAALSQTERERHLRRVGQEHEAILAAIRAGDATAARRAMRVHLTRARDRYAALRSEVKAG</sequence>
<keyword evidence="6" id="KW-1185">Reference proteome</keyword>
<organism evidence="5 6">
    <name type="scientific">Inquilinus ginsengisoli</name>
    <dbReference type="NCBI Taxonomy" id="363840"/>
    <lineage>
        <taxon>Bacteria</taxon>
        <taxon>Pseudomonadati</taxon>
        <taxon>Pseudomonadota</taxon>
        <taxon>Alphaproteobacteria</taxon>
        <taxon>Rhodospirillales</taxon>
        <taxon>Rhodospirillaceae</taxon>
        <taxon>Inquilinus</taxon>
    </lineage>
</organism>
<evidence type="ECO:0000259" key="4">
    <source>
        <dbReference type="PROSITE" id="PS50949"/>
    </source>
</evidence>
<dbReference type="InterPro" id="IPR036390">
    <property type="entry name" value="WH_DNA-bd_sf"/>
</dbReference>
<evidence type="ECO:0000256" key="2">
    <source>
        <dbReference type="ARBA" id="ARBA00023125"/>
    </source>
</evidence>
<feature type="domain" description="HTH gntR-type" evidence="4">
    <location>
        <begin position="15"/>
        <end position="83"/>
    </location>
</feature>
<dbReference type="RefSeq" id="WP_309796921.1">
    <property type="nucleotide sequence ID" value="NZ_JAVDPW010000007.1"/>
</dbReference>
<evidence type="ECO:0000313" key="6">
    <source>
        <dbReference type="Proteomes" id="UP001262410"/>
    </source>
</evidence>
<dbReference type="PANTHER" id="PTHR43537">
    <property type="entry name" value="TRANSCRIPTIONAL REGULATOR, GNTR FAMILY"/>
    <property type="match status" value="1"/>
</dbReference>
<keyword evidence="1" id="KW-0805">Transcription regulation</keyword>
<dbReference type="PANTHER" id="PTHR43537:SF44">
    <property type="entry name" value="GNTR FAMILY REGULATORY PROTEIN"/>
    <property type="match status" value="1"/>
</dbReference>
<evidence type="ECO:0000313" key="5">
    <source>
        <dbReference type="EMBL" id="MDR6291582.1"/>
    </source>
</evidence>
<dbReference type="SUPFAM" id="SSF46785">
    <property type="entry name" value="Winged helix' DNA-binding domain"/>
    <property type="match status" value="1"/>
</dbReference>
<dbReference type="Pfam" id="PF07729">
    <property type="entry name" value="FCD"/>
    <property type="match status" value="1"/>
</dbReference>
<dbReference type="PROSITE" id="PS50949">
    <property type="entry name" value="HTH_GNTR"/>
    <property type="match status" value="1"/>
</dbReference>
<dbReference type="SMART" id="SM00895">
    <property type="entry name" value="FCD"/>
    <property type="match status" value="1"/>
</dbReference>
<dbReference type="EMBL" id="JAVDPW010000007">
    <property type="protein sequence ID" value="MDR6291582.1"/>
    <property type="molecule type" value="Genomic_DNA"/>
</dbReference>
<dbReference type="Gene3D" id="1.20.120.530">
    <property type="entry name" value="GntR ligand-binding domain-like"/>
    <property type="match status" value="1"/>
</dbReference>
<evidence type="ECO:0000256" key="1">
    <source>
        <dbReference type="ARBA" id="ARBA00023015"/>
    </source>
</evidence>
<dbReference type="Gene3D" id="1.10.10.10">
    <property type="entry name" value="Winged helix-like DNA-binding domain superfamily/Winged helix DNA-binding domain"/>
    <property type="match status" value="1"/>
</dbReference>
<dbReference type="CDD" id="cd07377">
    <property type="entry name" value="WHTH_GntR"/>
    <property type="match status" value="1"/>
</dbReference>
<keyword evidence="3" id="KW-0804">Transcription</keyword>
<dbReference type="InterPro" id="IPR000524">
    <property type="entry name" value="Tscrpt_reg_HTH_GntR"/>
</dbReference>
<dbReference type="InterPro" id="IPR036388">
    <property type="entry name" value="WH-like_DNA-bd_sf"/>
</dbReference>
<dbReference type="Proteomes" id="UP001262410">
    <property type="component" value="Unassembled WGS sequence"/>
</dbReference>
<dbReference type="InterPro" id="IPR011711">
    <property type="entry name" value="GntR_C"/>
</dbReference>
<reference evidence="5 6" key="1">
    <citation type="submission" date="2023-07" db="EMBL/GenBank/DDBJ databases">
        <title>Sorghum-associated microbial communities from plants grown in Nebraska, USA.</title>
        <authorList>
            <person name="Schachtman D."/>
        </authorList>
    </citation>
    <scope>NUCLEOTIDE SEQUENCE [LARGE SCALE GENOMIC DNA]</scope>
    <source>
        <strain evidence="5 6">584</strain>
    </source>
</reference>
<gene>
    <name evidence="5" type="ORF">E9232_004116</name>
</gene>
<accession>A0ABU1JTH0</accession>
<evidence type="ECO:0000256" key="3">
    <source>
        <dbReference type="ARBA" id="ARBA00023163"/>
    </source>
</evidence>
<name>A0ABU1JTH0_9PROT</name>
<dbReference type="Pfam" id="PF00392">
    <property type="entry name" value="GntR"/>
    <property type="match status" value="1"/>
</dbReference>
<proteinExistence type="predicted"/>
<dbReference type="PRINTS" id="PR00035">
    <property type="entry name" value="HTHGNTR"/>
</dbReference>
<dbReference type="InterPro" id="IPR008920">
    <property type="entry name" value="TF_FadR/GntR_C"/>
</dbReference>
<dbReference type="SMART" id="SM00345">
    <property type="entry name" value="HTH_GNTR"/>
    <property type="match status" value="1"/>
</dbReference>